<proteinExistence type="predicted"/>
<dbReference type="EMBL" id="JAFBEB010000008">
    <property type="protein sequence ID" value="MBM7590874.1"/>
    <property type="molecule type" value="Genomic_DNA"/>
</dbReference>
<accession>A0A938XZ56</accession>
<dbReference type="Pfam" id="PF10844">
    <property type="entry name" value="DUF2577"/>
    <property type="match status" value="1"/>
</dbReference>
<protein>
    <recommendedName>
        <fullName evidence="4">DUF2577 domain-containing protein</fullName>
    </recommendedName>
</protein>
<organism evidence="2 3">
    <name type="scientific">Brevibacillus fulvus</name>
    <dbReference type="NCBI Taxonomy" id="1125967"/>
    <lineage>
        <taxon>Bacteria</taxon>
        <taxon>Bacillati</taxon>
        <taxon>Bacillota</taxon>
        <taxon>Bacilli</taxon>
        <taxon>Bacillales</taxon>
        <taxon>Paenibacillaceae</taxon>
        <taxon>Brevibacillus</taxon>
    </lineage>
</organism>
<evidence type="ECO:0000313" key="3">
    <source>
        <dbReference type="Proteomes" id="UP000717624"/>
    </source>
</evidence>
<evidence type="ECO:0000313" key="2">
    <source>
        <dbReference type="EMBL" id="MBM7590874.1"/>
    </source>
</evidence>
<dbReference type="InterPro" id="IPR022555">
    <property type="entry name" value="DUF2577"/>
</dbReference>
<evidence type="ECO:0008006" key="4">
    <source>
        <dbReference type="Google" id="ProtNLM"/>
    </source>
</evidence>
<sequence length="141" mass="15933">MNGFQKLAHVLGGPNKSDANSVPKEMRLELATVQTPPPNLSILIDGINKPFGKDFLMIAEHLTRHSRIVTIAHEEQKERNLGDKTEKDLLDTDDDSPSPELTKFSYNFVELKYEDVLKKGDRVLVASVGSRYYIIDRVVRP</sequence>
<dbReference type="AlphaFoldDB" id="A0A938XZ56"/>
<dbReference type="RefSeq" id="WP_204518624.1">
    <property type="nucleotide sequence ID" value="NZ_BAABIN010000005.1"/>
</dbReference>
<name>A0A938XZ56_9BACL</name>
<comment type="caution">
    <text evidence="2">The sequence shown here is derived from an EMBL/GenBank/DDBJ whole genome shotgun (WGS) entry which is preliminary data.</text>
</comment>
<feature type="region of interest" description="Disordered" evidence="1">
    <location>
        <begin position="1"/>
        <end position="21"/>
    </location>
</feature>
<gene>
    <name evidence="2" type="ORF">JOD01_002486</name>
</gene>
<keyword evidence="3" id="KW-1185">Reference proteome</keyword>
<feature type="compositionally biased region" description="Basic and acidic residues" evidence="1">
    <location>
        <begin position="74"/>
        <end position="90"/>
    </location>
</feature>
<feature type="region of interest" description="Disordered" evidence="1">
    <location>
        <begin position="74"/>
        <end position="99"/>
    </location>
</feature>
<evidence type="ECO:0000256" key="1">
    <source>
        <dbReference type="SAM" id="MobiDB-lite"/>
    </source>
</evidence>
<dbReference type="Proteomes" id="UP000717624">
    <property type="component" value="Unassembled WGS sequence"/>
</dbReference>
<reference evidence="2" key="1">
    <citation type="submission" date="2021-01" db="EMBL/GenBank/DDBJ databases">
        <title>Genomic Encyclopedia of Type Strains, Phase IV (KMG-IV): sequencing the most valuable type-strain genomes for metagenomic binning, comparative biology and taxonomic classification.</title>
        <authorList>
            <person name="Goeker M."/>
        </authorList>
    </citation>
    <scope>NUCLEOTIDE SEQUENCE</scope>
    <source>
        <strain evidence="2">DSM 25523</strain>
    </source>
</reference>